<dbReference type="Gene3D" id="1.10.260.40">
    <property type="entry name" value="lambda repressor-like DNA-binding domains"/>
    <property type="match status" value="1"/>
</dbReference>
<dbReference type="InterPro" id="IPR001387">
    <property type="entry name" value="Cro/C1-type_HTH"/>
</dbReference>
<dbReference type="CDD" id="cd00093">
    <property type="entry name" value="HTH_XRE"/>
    <property type="match status" value="1"/>
</dbReference>
<dbReference type="AlphaFoldDB" id="A0A3B0TDC6"/>
<evidence type="ECO:0000313" key="3">
    <source>
        <dbReference type="EMBL" id="VAW14890.1"/>
    </source>
</evidence>
<accession>A0A3B0TDC6</accession>
<feature type="domain" description="HTH cro/C1-type" evidence="2">
    <location>
        <begin position="5"/>
        <end position="58"/>
    </location>
</feature>
<evidence type="ECO:0000256" key="1">
    <source>
        <dbReference type="SAM" id="MobiDB-lite"/>
    </source>
</evidence>
<protein>
    <recommendedName>
        <fullName evidence="2">HTH cro/C1-type domain-containing protein</fullName>
    </recommendedName>
</protein>
<feature type="region of interest" description="Disordered" evidence="1">
    <location>
        <begin position="71"/>
        <end position="127"/>
    </location>
</feature>
<sequence length="155" mass="17041">MEERIKTFMKAKGINAAELADTIGVQRSNVSHVLNGRNKPGFSFIEKLLHAYPDLNARWLLIGGEEMLKKAKATTTQPQPRNLFNQFHGPEVSNPVEGTSAKESKERAPAAAVAGSTSGDNVRVEPARAEELDKKDVERVIIFYSDGTFKAYKPG</sequence>
<name>A0A3B0TDC6_9ZZZZ</name>
<reference evidence="3" key="1">
    <citation type="submission" date="2018-06" db="EMBL/GenBank/DDBJ databases">
        <authorList>
            <person name="Zhirakovskaya E."/>
        </authorList>
    </citation>
    <scope>NUCLEOTIDE SEQUENCE</scope>
</reference>
<gene>
    <name evidence="3" type="ORF">MNBD_BACTEROID01-2413</name>
</gene>
<dbReference type="Pfam" id="PF01381">
    <property type="entry name" value="HTH_3"/>
    <property type="match status" value="1"/>
</dbReference>
<dbReference type="PROSITE" id="PS50943">
    <property type="entry name" value="HTH_CROC1"/>
    <property type="match status" value="1"/>
</dbReference>
<proteinExistence type="predicted"/>
<dbReference type="SMART" id="SM00530">
    <property type="entry name" value="HTH_XRE"/>
    <property type="match status" value="1"/>
</dbReference>
<dbReference type="GO" id="GO:0003677">
    <property type="term" value="F:DNA binding"/>
    <property type="evidence" value="ECO:0007669"/>
    <property type="project" value="InterPro"/>
</dbReference>
<evidence type="ECO:0000259" key="2">
    <source>
        <dbReference type="PROSITE" id="PS50943"/>
    </source>
</evidence>
<organism evidence="3">
    <name type="scientific">hydrothermal vent metagenome</name>
    <dbReference type="NCBI Taxonomy" id="652676"/>
    <lineage>
        <taxon>unclassified sequences</taxon>
        <taxon>metagenomes</taxon>
        <taxon>ecological metagenomes</taxon>
    </lineage>
</organism>
<feature type="compositionally biased region" description="Polar residues" evidence="1">
    <location>
        <begin position="73"/>
        <end position="85"/>
    </location>
</feature>
<dbReference type="EMBL" id="UOEP01000040">
    <property type="protein sequence ID" value="VAW14890.1"/>
    <property type="molecule type" value="Genomic_DNA"/>
</dbReference>
<dbReference type="InterPro" id="IPR010982">
    <property type="entry name" value="Lambda_DNA-bd_dom_sf"/>
</dbReference>
<dbReference type="SUPFAM" id="SSF47413">
    <property type="entry name" value="lambda repressor-like DNA-binding domains"/>
    <property type="match status" value="1"/>
</dbReference>